<keyword evidence="3" id="KW-1185">Reference proteome</keyword>
<dbReference type="InterPro" id="IPR038765">
    <property type="entry name" value="Papain-like_cys_pep_sf"/>
</dbReference>
<name>A0A7W7QKV2_9ACTN</name>
<dbReference type="PANTHER" id="PTHR11786:SF0">
    <property type="entry name" value="ARYLAMINE N-ACETYLTRANSFERASE 4-RELATED"/>
    <property type="match status" value="1"/>
</dbReference>
<dbReference type="RefSeq" id="WP_184714102.1">
    <property type="nucleotide sequence ID" value="NZ_JACHJP010000002.1"/>
</dbReference>
<keyword evidence="2" id="KW-0808">Transferase</keyword>
<evidence type="ECO:0000313" key="3">
    <source>
        <dbReference type="Proteomes" id="UP000552644"/>
    </source>
</evidence>
<dbReference type="EMBL" id="JACHJP010000002">
    <property type="protein sequence ID" value="MBB4915441.1"/>
    <property type="molecule type" value="Genomic_DNA"/>
</dbReference>
<dbReference type="Gene3D" id="3.30.2140.10">
    <property type="entry name" value="Arylamine N-acetyltransferase"/>
    <property type="match status" value="1"/>
</dbReference>
<keyword evidence="2" id="KW-0012">Acyltransferase</keyword>
<dbReference type="AlphaFoldDB" id="A0A7W7QKV2"/>
<organism evidence="2 3">
    <name type="scientific">Streptosporangium saharense</name>
    <dbReference type="NCBI Taxonomy" id="1706840"/>
    <lineage>
        <taxon>Bacteria</taxon>
        <taxon>Bacillati</taxon>
        <taxon>Actinomycetota</taxon>
        <taxon>Actinomycetes</taxon>
        <taxon>Streptosporangiales</taxon>
        <taxon>Streptosporangiaceae</taxon>
        <taxon>Streptosporangium</taxon>
    </lineage>
</organism>
<gene>
    <name evidence="2" type="ORF">FHS44_002526</name>
</gene>
<comment type="caution">
    <text evidence="2">The sequence shown here is derived from an EMBL/GenBank/DDBJ whole genome shotgun (WGS) entry which is preliminary data.</text>
</comment>
<dbReference type="Proteomes" id="UP000552644">
    <property type="component" value="Unassembled WGS sequence"/>
</dbReference>
<proteinExistence type="inferred from homology"/>
<dbReference type="Pfam" id="PF00797">
    <property type="entry name" value="Acetyltransf_2"/>
    <property type="match status" value="1"/>
</dbReference>
<dbReference type="SUPFAM" id="SSF54001">
    <property type="entry name" value="Cysteine proteinases"/>
    <property type="match status" value="1"/>
</dbReference>
<dbReference type="Gene3D" id="2.40.128.150">
    <property type="entry name" value="Cysteine proteinases"/>
    <property type="match status" value="1"/>
</dbReference>
<sequence>MSDPWGADTLDLPAYLARVTPGTLPGAGPSLLNLLHVAHATALPYENIDLLLDRTPSLCVPDIVDKMCRRPRGGCCHEHNLLFGCVLERLGFRVDRLAARVILGGRGPRPRTHMALRVVADGDAWLCDVGFGEEGFLAPLPLREGEVTGQGSRAFRVRAHRDHQCRVEVNRDGAWECLYLLSLEARPPVDFAVAHHYVSTHPRSMLKRRLYLQRLSGATRLKLRGHTLTRVAGDHAEESSVGSDALPEVLKAFGIGLREEELAALRRVTTDM</sequence>
<dbReference type="PANTHER" id="PTHR11786">
    <property type="entry name" value="N-HYDROXYARYLAMINE O-ACETYLTRANSFERASE"/>
    <property type="match status" value="1"/>
</dbReference>
<evidence type="ECO:0000256" key="1">
    <source>
        <dbReference type="ARBA" id="ARBA00006547"/>
    </source>
</evidence>
<dbReference type="GO" id="GO:0046990">
    <property type="term" value="F:N-hydroxyarylamine O-acetyltransferase activity"/>
    <property type="evidence" value="ECO:0007669"/>
    <property type="project" value="UniProtKB-EC"/>
</dbReference>
<protein>
    <submittedName>
        <fullName evidence="2">N-hydroxyarylamine O-acetyltransferase</fullName>
        <ecNumber evidence="2">2.3.1.118</ecNumber>
    </submittedName>
</protein>
<dbReference type="EC" id="2.3.1.118" evidence="2"/>
<dbReference type="InterPro" id="IPR001447">
    <property type="entry name" value="Arylamine_N-AcTrfase"/>
</dbReference>
<reference evidence="2 3" key="1">
    <citation type="submission" date="2020-08" db="EMBL/GenBank/DDBJ databases">
        <title>Genomic Encyclopedia of Type Strains, Phase III (KMG-III): the genomes of soil and plant-associated and newly described type strains.</title>
        <authorList>
            <person name="Whitman W."/>
        </authorList>
    </citation>
    <scope>NUCLEOTIDE SEQUENCE [LARGE SCALE GENOMIC DNA]</scope>
    <source>
        <strain evidence="2 3">CECT 8840</strain>
    </source>
</reference>
<accession>A0A7W7QKV2</accession>
<comment type="similarity">
    <text evidence="1">Belongs to the arylamine N-acetyltransferase family.</text>
</comment>
<evidence type="ECO:0000313" key="2">
    <source>
        <dbReference type="EMBL" id="MBB4915441.1"/>
    </source>
</evidence>